<sequence>MVERFFSDLEWVIVINISFNQGDKVANELKMWLIAKTKLPVLGSSSNKDFHSMLSSAKTSDQPSKTQSQDIISYNPSRAEKAQQQLTTMVRDRAKHTKTGRWQRKILNWLFGVSTTEELDKVNNQIAKLSNEITAIVHALETHTTVINDSLAKRQQTPSSGHVQHSTKN</sequence>
<keyword evidence="3" id="KW-1185">Reference proteome</keyword>
<evidence type="ECO:0000256" key="1">
    <source>
        <dbReference type="SAM" id="Coils"/>
    </source>
</evidence>
<feature type="coiled-coil region" evidence="1">
    <location>
        <begin position="112"/>
        <end position="139"/>
    </location>
</feature>
<accession>A0ABQ9Z1A2</accession>
<comment type="caution">
    <text evidence="2">The sequence shown here is derived from an EMBL/GenBank/DDBJ whole genome shotgun (WGS) entry which is preliminary data.</text>
</comment>
<gene>
    <name evidence="2" type="ORF">OUZ56_011834</name>
</gene>
<evidence type="ECO:0000313" key="2">
    <source>
        <dbReference type="EMBL" id="KAK4006676.1"/>
    </source>
</evidence>
<proteinExistence type="predicted"/>
<protein>
    <submittedName>
        <fullName evidence="2">Uncharacterized protein</fullName>
    </submittedName>
</protein>
<name>A0ABQ9Z1A2_9CRUS</name>
<organism evidence="2 3">
    <name type="scientific">Daphnia magna</name>
    <dbReference type="NCBI Taxonomy" id="35525"/>
    <lineage>
        <taxon>Eukaryota</taxon>
        <taxon>Metazoa</taxon>
        <taxon>Ecdysozoa</taxon>
        <taxon>Arthropoda</taxon>
        <taxon>Crustacea</taxon>
        <taxon>Branchiopoda</taxon>
        <taxon>Diplostraca</taxon>
        <taxon>Cladocera</taxon>
        <taxon>Anomopoda</taxon>
        <taxon>Daphniidae</taxon>
        <taxon>Daphnia</taxon>
    </lineage>
</organism>
<dbReference type="Proteomes" id="UP001234178">
    <property type="component" value="Unassembled WGS sequence"/>
</dbReference>
<keyword evidence="1" id="KW-0175">Coiled coil</keyword>
<reference evidence="2 3" key="1">
    <citation type="journal article" date="2023" name="Nucleic Acids Res.">
        <title>The hologenome of Daphnia magna reveals possible DNA methylation and microbiome-mediated evolution of the host genome.</title>
        <authorList>
            <person name="Chaturvedi A."/>
            <person name="Li X."/>
            <person name="Dhandapani V."/>
            <person name="Marshall H."/>
            <person name="Kissane S."/>
            <person name="Cuenca-Cambronero M."/>
            <person name="Asole G."/>
            <person name="Calvet F."/>
            <person name="Ruiz-Romero M."/>
            <person name="Marangio P."/>
            <person name="Guigo R."/>
            <person name="Rago D."/>
            <person name="Mirbahai L."/>
            <person name="Eastwood N."/>
            <person name="Colbourne J.K."/>
            <person name="Zhou J."/>
            <person name="Mallon E."/>
            <person name="Orsini L."/>
        </authorList>
    </citation>
    <scope>NUCLEOTIDE SEQUENCE [LARGE SCALE GENOMIC DNA]</scope>
    <source>
        <strain evidence="2">LRV0_1</strain>
    </source>
</reference>
<dbReference type="EMBL" id="JAOYFB010000002">
    <property type="protein sequence ID" value="KAK4006676.1"/>
    <property type="molecule type" value="Genomic_DNA"/>
</dbReference>
<evidence type="ECO:0000313" key="3">
    <source>
        <dbReference type="Proteomes" id="UP001234178"/>
    </source>
</evidence>